<keyword evidence="2" id="KW-0479">Metal-binding</keyword>
<feature type="region of interest" description="Disordered" evidence="8">
    <location>
        <begin position="56"/>
        <end position="159"/>
    </location>
</feature>
<dbReference type="InterPro" id="IPR040050">
    <property type="entry name" value="ZNF830-like"/>
</dbReference>
<protein>
    <submittedName>
        <fullName evidence="9">Uncharacterized protein</fullName>
    </submittedName>
</protein>
<dbReference type="STRING" id="92696.A0A4R0REC2"/>
<comment type="caution">
    <text evidence="9">The sequence shown here is derived from an EMBL/GenBank/DDBJ whole genome shotgun (WGS) entry which is preliminary data.</text>
</comment>
<dbReference type="PANTHER" id="PTHR13278">
    <property type="entry name" value="ZINC FINGER PROTEIN 830"/>
    <property type="match status" value="1"/>
</dbReference>
<evidence type="ECO:0000256" key="1">
    <source>
        <dbReference type="ARBA" id="ARBA00004123"/>
    </source>
</evidence>
<reference evidence="9 10" key="1">
    <citation type="submission" date="2018-11" db="EMBL/GenBank/DDBJ databases">
        <title>Genome assembly of Steccherinum ochraceum LE-BIN_3174, the white-rot fungus of the Steccherinaceae family (The Residual Polyporoid clade, Polyporales, Basidiomycota).</title>
        <authorList>
            <person name="Fedorova T.V."/>
            <person name="Glazunova O.A."/>
            <person name="Landesman E.O."/>
            <person name="Moiseenko K.V."/>
            <person name="Psurtseva N.V."/>
            <person name="Savinova O.S."/>
            <person name="Shakhova N.V."/>
            <person name="Tyazhelova T.V."/>
            <person name="Vasina D.V."/>
        </authorList>
    </citation>
    <scope>NUCLEOTIDE SEQUENCE [LARGE SCALE GENOMIC DNA]</scope>
    <source>
        <strain evidence="9 10">LE-BIN_3174</strain>
    </source>
</reference>
<dbReference type="AlphaFoldDB" id="A0A4R0REC2"/>
<dbReference type="GO" id="GO:0044773">
    <property type="term" value="P:mitotic DNA damage checkpoint signaling"/>
    <property type="evidence" value="ECO:0007669"/>
    <property type="project" value="TreeGrafter"/>
</dbReference>
<keyword evidence="6" id="KW-0539">Nucleus</keyword>
<dbReference type="InterPro" id="IPR036236">
    <property type="entry name" value="Znf_C2H2_sf"/>
</dbReference>
<evidence type="ECO:0000256" key="6">
    <source>
        <dbReference type="ARBA" id="ARBA00023242"/>
    </source>
</evidence>
<dbReference type="Gene3D" id="3.30.160.60">
    <property type="entry name" value="Classic Zinc Finger"/>
    <property type="match status" value="1"/>
</dbReference>
<evidence type="ECO:0000256" key="7">
    <source>
        <dbReference type="SAM" id="Coils"/>
    </source>
</evidence>
<dbReference type="GO" id="GO:0033260">
    <property type="term" value="P:nuclear DNA replication"/>
    <property type="evidence" value="ECO:0007669"/>
    <property type="project" value="TreeGrafter"/>
</dbReference>
<feature type="region of interest" description="Disordered" evidence="8">
    <location>
        <begin position="206"/>
        <end position="230"/>
    </location>
</feature>
<evidence type="ECO:0000313" key="9">
    <source>
        <dbReference type="EMBL" id="TCD62889.1"/>
    </source>
</evidence>
<dbReference type="GO" id="GO:0008270">
    <property type="term" value="F:zinc ion binding"/>
    <property type="evidence" value="ECO:0007669"/>
    <property type="project" value="UniProtKB-KW"/>
</dbReference>
<dbReference type="EMBL" id="RWJN01000337">
    <property type="protein sequence ID" value="TCD62889.1"/>
    <property type="molecule type" value="Genomic_DNA"/>
</dbReference>
<evidence type="ECO:0000256" key="5">
    <source>
        <dbReference type="ARBA" id="ARBA00023054"/>
    </source>
</evidence>
<evidence type="ECO:0000313" key="10">
    <source>
        <dbReference type="Proteomes" id="UP000292702"/>
    </source>
</evidence>
<keyword evidence="5 7" id="KW-0175">Coiled coil</keyword>
<accession>A0A4R0REC2</accession>
<dbReference type="GO" id="GO:0033314">
    <property type="term" value="P:mitotic DNA replication checkpoint signaling"/>
    <property type="evidence" value="ECO:0007669"/>
    <property type="project" value="TreeGrafter"/>
</dbReference>
<dbReference type="OrthoDB" id="77607at2759"/>
<dbReference type="Proteomes" id="UP000292702">
    <property type="component" value="Unassembled WGS sequence"/>
</dbReference>
<evidence type="ECO:0000256" key="3">
    <source>
        <dbReference type="ARBA" id="ARBA00022771"/>
    </source>
</evidence>
<evidence type="ECO:0000256" key="4">
    <source>
        <dbReference type="ARBA" id="ARBA00022833"/>
    </source>
</evidence>
<dbReference type="PANTHER" id="PTHR13278:SF0">
    <property type="entry name" value="ZINC FINGER PROTEIN 830"/>
    <property type="match status" value="1"/>
</dbReference>
<sequence length="280" mass="31000">MSDVRALLKAKRQEARVNHPLASYSSTGQLRCIACGTVVKQAAAWNGHVGSKAHRTNAAKLREAEQARQLQAEEEIAQAKRKSEALEDDEEEDVDMTPDTKKRRVDLDEGDASTHETAASGFPADFFSDPTKAPPPPSDDEDEGAERPADAVTQPPAVDDEWLRFQQAVLAPPPVDEDRMDTFERATVAAEPVLADEVPEGFPTRAAQGEAVAEPEAEFTEEELRQQKEQDERELIMDRLMEEERAQEEADAKVSMLKSKLDALKRKREAAKAARTNKKA</sequence>
<gene>
    <name evidence="9" type="ORF">EIP91_006246</name>
</gene>
<feature type="coiled-coil region" evidence="7">
    <location>
        <begin position="240"/>
        <end position="274"/>
    </location>
</feature>
<keyword evidence="4" id="KW-0862">Zinc</keyword>
<evidence type="ECO:0000256" key="2">
    <source>
        <dbReference type="ARBA" id="ARBA00022723"/>
    </source>
</evidence>
<keyword evidence="3" id="KW-0863">Zinc-finger</keyword>
<evidence type="ECO:0000256" key="8">
    <source>
        <dbReference type="SAM" id="MobiDB-lite"/>
    </source>
</evidence>
<organism evidence="9 10">
    <name type="scientific">Steccherinum ochraceum</name>
    <dbReference type="NCBI Taxonomy" id="92696"/>
    <lineage>
        <taxon>Eukaryota</taxon>
        <taxon>Fungi</taxon>
        <taxon>Dikarya</taxon>
        <taxon>Basidiomycota</taxon>
        <taxon>Agaricomycotina</taxon>
        <taxon>Agaricomycetes</taxon>
        <taxon>Polyporales</taxon>
        <taxon>Steccherinaceae</taxon>
        <taxon>Steccherinum</taxon>
    </lineage>
</organism>
<keyword evidence="10" id="KW-1185">Reference proteome</keyword>
<proteinExistence type="predicted"/>
<name>A0A4R0REC2_9APHY</name>
<comment type="subcellular location">
    <subcellularLocation>
        <location evidence="1">Nucleus</location>
    </subcellularLocation>
</comment>
<dbReference type="SUPFAM" id="SSF57667">
    <property type="entry name" value="beta-beta-alpha zinc fingers"/>
    <property type="match status" value="1"/>
</dbReference>
<dbReference type="GO" id="GO:0005681">
    <property type="term" value="C:spliceosomal complex"/>
    <property type="evidence" value="ECO:0007669"/>
    <property type="project" value="InterPro"/>
</dbReference>
<dbReference type="GO" id="GO:0003676">
    <property type="term" value="F:nucleic acid binding"/>
    <property type="evidence" value="ECO:0007669"/>
    <property type="project" value="InterPro"/>
</dbReference>
<feature type="compositionally biased region" description="Acidic residues" evidence="8">
    <location>
        <begin position="86"/>
        <end position="96"/>
    </location>
</feature>